<dbReference type="EMBL" id="VOHE01000006">
    <property type="protein sequence ID" value="TWT18061.1"/>
    <property type="molecule type" value="Genomic_DNA"/>
</dbReference>
<dbReference type="FunFam" id="3.60.20.30:FF:000001">
    <property type="entry name" value="Isoaspartyl peptidase/L-asparaginase"/>
    <property type="match status" value="1"/>
</dbReference>
<keyword evidence="1" id="KW-0645">Protease</keyword>
<dbReference type="SUPFAM" id="SSF56235">
    <property type="entry name" value="N-terminal nucleophile aminohydrolases (Ntn hydrolases)"/>
    <property type="match status" value="1"/>
</dbReference>
<evidence type="ECO:0000256" key="2">
    <source>
        <dbReference type="ARBA" id="ARBA00022801"/>
    </source>
</evidence>
<dbReference type="OrthoDB" id="9780217at2"/>
<evidence type="ECO:0000313" key="9">
    <source>
        <dbReference type="EMBL" id="TWT18061.1"/>
    </source>
</evidence>
<dbReference type="InterPro" id="IPR000246">
    <property type="entry name" value="Peptidase_T2"/>
</dbReference>
<feature type="signal peptide" evidence="8">
    <location>
        <begin position="1"/>
        <end position="18"/>
    </location>
</feature>
<comment type="caution">
    <text evidence="9">The sequence shown here is derived from an EMBL/GenBank/DDBJ whole genome shotgun (WGS) entry which is preliminary data.</text>
</comment>
<evidence type="ECO:0000256" key="4">
    <source>
        <dbReference type="ARBA" id="ARBA00069124"/>
    </source>
</evidence>
<reference evidence="9 10" key="1">
    <citation type="submission" date="2019-07" db="EMBL/GenBank/DDBJ databases">
        <title>Luteimonas sp. YD-1 nov., isolated from acidic soil.</title>
        <authorList>
            <person name="Zhou J."/>
        </authorList>
    </citation>
    <scope>NUCLEOTIDE SEQUENCE [LARGE SCALE GENOMIC DNA]</scope>
    <source>
        <strain evidence="9 10">YD-1</strain>
    </source>
</reference>
<keyword evidence="3" id="KW-0068">Autocatalytic cleavage</keyword>
<keyword evidence="2" id="KW-0378">Hydrolase</keyword>
<feature type="site" description="Cleavage; by autolysis" evidence="7">
    <location>
        <begin position="204"/>
        <end position="205"/>
    </location>
</feature>
<keyword evidence="10" id="KW-1185">Reference proteome</keyword>
<feature type="active site" description="Nucleophile" evidence="5">
    <location>
        <position position="205"/>
    </location>
</feature>
<dbReference type="Pfam" id="PF01112">
    <property type="entry name" value="Asparaginase_2"/>
    <property type="match status" value="1"/>
</dbReference>
<dbReference type="AlphaFoldDB" id="A0A5C5TV40"/>
<gene>
    <name evidence="9" type="ORF">FQY79_11645</name>
</gene>
<feature type="binding site" evidence="6">
    <location>
        <begin position="233"/>
        <end position="236"/>
    </location>
    <ligand>
        <name>substrate</name>
    </ligand>
</feature>
<evidence type="ECO:0000256" key="1">
    <source>
        <dbReference type="ARBA" id="ARBA00022670"/>
    </source>
</evidence>
<dbReference type="GO" id="GO:0016811">
    <property type="term" value="F:hydrolase activity, acting on carbon-nitrogen (but not peptide) bonds, in linear amides"/>
    <property type="evidence" value="ECO:0007669"/>
    <property type="project" value="UniProtKB-ARBA"/>
</dbReference>
<accession>A0A5C5TV40</accession>
<keyword evidence="8" id="KW-0732">Signal</keyword>
<dbReference type="GO" id="GO:0008233">
    <property type="term" value="F:peptidase activity"/>
    <property type="evidence" value="ECO:0007669"/>
    <property type="project" value="UniProtKB-KW"/>
</dbReference>
<feature type="binding site" evidence="6">
    <location>
        <begin position="255"/>
        <end position="258"/>
    </location>
    <ligand>
        <name>substrate</name>
    </ligand>
</feature>
<dbReference type="PANTHER" id="PTHR10188:SF6">
    <property type="entry name" value="N(4)-(BETA-N-ACETYLGLUCOSAMINYL)-L-ASPARAGINASE"/>
    <property type="match status" value="1"/>
</dbReference>
<feature type="chain" id="PRO_5022823086" description="Isoaspartyl peptidase" evidence="8">
    <location>
        <begin position="19"/>
        <end position="344"/>
    </location>
</feature>
<name>A0A5C5TV40_9GAMM</name>
<dbReference type="PANTHER" id="PTHR10188">
    <property type="entry name" value="L-ASPARAGINASE"/>
    <property type="match status" value="1"/>
</dbReference>
<protein>
    <recommendedName>
        <fullName evidence="4">Isoaspartyl peptidase</fullName>
    </recommendedName>
</protein>
<evidence type="ECO:0000313" key="10">
    <source>
        <dbReference type="Proteomes" id="UP000315949"/>
    </source>
</evidence>
<evidence type="ECO:0000256" key="3">
    <source>
        <dbReference type="ARBA" id="ARBA00022813"/>
    </source>
</evidence>
<dbReference type="Gene3D" id="3.60.20.30">
    <property type="entry name" value="(Glycosyl)asparaginase"/>
    <property type="match status" value="1"/>
</dbReference>
<dbReference type="GO" id="GO:0006508">
    <property type="term" value="P:proteolysis"/>
    <property type="evidence" value="ECO:0007669"/>
    <property type="project" value="UniProtKB-KW"/>
</dbReference>
<dbReference type="CDD" id="cd04701">
    <property type="entry name" value="Asparaginase_2"/>
    <property type="match status" value="1"/>
</dbReference>
<dbReference type="Proteomes" id="UP000315949">
    <property type="component" value="Unassembled WGS sequence"/>
</dbReference>
<sequence length="344" mass="35218">MLPALLWLLAALPALALAAPAPAPAPAPGGAPLLVIHGGAGVDPGELTAQEESGARAALAAALRAGHAELAAGKPALDGVAAAIRVLEDAPMFNAGRGAVFTHDGRNELDTSIMDGATGRAGAAAGLRRVRNPIELARAVMERSRHVMMIGEGAEQFAAEQGLALVEPEYFRTERRWQQLQRALRDESQPHALDSTAPAKAYFGTVGAVALDAQGHLAAGTSTGGMTNKRYGRVGDAPIIGAGTWADGRCAVSATGWGEFYIRTAAAHEICARVRLSGDAIEKAADDVVNGLIPAAGGNGGAIVLGADGAVAFPFNTGGMYRGWIGADGEPHVAIWRDEELPAP</sequence>
<proteinExistence type="predicted"/>
<evidence type="ECO:0000256" key="8">
    <source>
        <dbReference type="SAM" id="SignalP"/>
    </source>
</evidence>
<evidence type="ECO:0000256" key="6">
    <source>
        <dbReference type="PIRSR" id="PIRSR600246-2"/>
    </source>
</evidence>
<organism evidence="9 10">
    <name type="scientific">Luteimonas wenzhouensis</name>
    <dbReference type="NCBI Taxonomy" id="2599615"/>
    <lineage>
        <taxon>Bacteria</taxon>
        <taxon>Pseudomonadati</taxon>
        <taxon>Pseudomonadota</taxon>
        <taxon>Gammaproteobacteria</taxon>
        <taxon>Lysobacterales</taxon>
        <taxon>Lysobacteraceae</taxon>
        <taxon>Luteimonas</taxon>
    </lineage>
</organism>
<dbReference type="InterPro" id="IPR029055">
    <property type="entry name" value="Ntn_hydrolases_N"/>
</dbReference>
<evidence type="ECO:0000256" key="7">
    <source>
        <dbReference type="PIRSR" id="PIRSR600246-3"/>
    </source>
</evidence>
<evidence type="ECO:0000256" key="5">
    <source>
        <dbReference type="PIRSR" id="PIRSR600246-1"/>
    </source>
</evidence>